<reference evidence="2" key="1">
    <citation type="submission" date="2023-08" db="EMBL/GenBank/DDBJ databases">
        <title>Reference Genome Resource for the Citrus Pathogen Phytophthora citrophthora.</title>
        <authorList>
            <person name="Moller H."/>
            <person name="Coetzee B."/>
            <person name="Rose L.J."/>
            <person name="Van Niekerk J.M."/>
        </authorList>
    </citation>
    <scope>NUCLEOTIDE SEQUENCE</scope>
    <source>
        <strain evidence="2">STE-U-9442</strain>
    </source>
</reference>
<dbReference type="GO" id="GO:0003677">
    <property type="term" value="F:DNA binding"/>
    <property type="evidence" value="ECO:0007669"/>
    <property type="project" value="InterPro"/>
</dbReference>
<dbReference type="InterPro" id="IPR013762">
    <property type="entry name" value="Integrase-like_cat_sf"/>
</dbReference>
<dbReference type="Proteomes" id="UP001259832">
    <property type="component" value="Unassembled WGS sequence"/>
</dbReference>
<evidence type="ECO:0000313" key="3">
    <source>
        <dbReference type="Proteomes" id="UP001259832"/>
    </source>
</evidence>
<dbReference type="AlphaFoldDB" id="A0AAD9LTX0"/>
<dbReference type="InterPro" id="IPR011010">
    <property type="entry name" value="DNA_brk_join_enz"/>
</dbReference>
<evidence type="ECO:0000313" key="2">
    <source>
        <dbReference type="EMBL" id="KAK1946629.1"/>
    </source>
</evidence>
<sequence>MTEHIYSTAVTAADYQDAALLCLLWYLFGRASDLTLLCKANLSTGSGDIFFVRFIRVKFSEEQGLSLLPDDDFATCSLLAIALALITQQSPPVALLNQLPEQQLASQSAVTPAIPLLDLIDHPESMAQHATSGDNVKNVNVLPGIHSYVNRVLNRVAATAGVAEKLTSHSFRRGGAQHANGAGMCVQWIFDRGAWNMTATNKAFAYVFNTPAEDHKVGRVLSSHAPERPVHLLSLDTFDVDTQVKIRGVASALFWSSLGLEMPSYNINARVLDTLMAYLLRHYPELKRLNASGPAVQRIESCALEKAITLNELLAWSSHLACNTRTPSTPSITESTHAPATTPDITEHPMFRHQAALIEQLIQVNQKLDTRLAVMEATIYNKQQPAHGTREDSRTDRPAK</sequence>
<dbReference type="GO" id="GO:0015074">
    <property type="term" value="P:DNA integration"/>
    <property type="evidence" value="ECO:0007669"/>
    <property type="project" value="InterPro"/>
</dbReference>
<dbReference type="GO" id="GO:0006310">
    <property type="term" value="P:DNA recombination"/>
    <property type="evidence" value="ECO:0007669"/>
    <property type="project" value="UniProtKB-KW"/>
</dbReference>
<keyword evidence="3" id="KW-1185">Reference proteome</keyword>
<gene>
    <name evidence="2" type="ORF">P3T76_002181</name>
</gene>
<organism evidence="2 3">
    <name type="scientific">Phytophthora citrophthora</name>
    <dbReference type="NCBI Taxonomy" id="4793"/>
    <lineage>
        <taxon>Eukaryota</taxon>
        <taxon>Sar</taxon>
        <taxon>Stramenopiles</taxon>
        <taxon>Oomycota</taxon>
        <taxon>Peronosporomycetes</taxon>
        <taxon>Peronosporales</taxon>
        <taxon>Peronosporaceae</taxon>
        <taxon>Phytophthora</taxon>
    </lineage>
</organism>
<dbReference type="EMBL" id="JASMQC010000003">
    <property type="protein sequence ID" value="KAK1946629.1"/>
    <property type="molecule type" value="Genomic_DNA"/>
</dbReference>
<dbReference type="Gene3D" id="1.10.443.10">
    <property type="entry name" value="Intergrase catalytic core"/>
    <property type="match status" value="1"/>
</dbReference>
<dbReference type="SUPFAM" id="SSF56349">
    <property type="entry name" value="DNA breaking-rejoining enzymes"/>
    <property type="match status" value="1"/>
</dbReference>
<comment type="caution">
    <text evidence="2">The sequence shown here is derived from an EMBL/GenBank/DDBJ whole genome shotgun (WGS) entry which is preliminary data.</text>
</comment>
<name>A0AAD9LTX0_9STRA</name>
<evidence type="ECO:0000256" key="1">
    <source>
        <dbReference type="ARBA" id="ARBA00023172"/>
    </source>
</evidence>
<accession>A0AAD9LTX0</accession>
<proteinExistence type="predicted"/>
<keyword evidence="1" id="KW-0233">DNA recombination</keyword>
<protein>
    <submittedName>
        <fullName evidence="2">Uncharacterized protein</fullName>
    </submittedName>
</protein>